<dbReference type="AlphaFoldDB" id="A0A3B7R546"/>
<protein>
    <submittedName>
        <fullName evidence="2">Porin</fullName>
    </submittedName>
</protein>
<dbReference type="InterPro" id="IPR011486">
    <property type="entry name" value="BBP2"/>
</dbReference>
<evidence type="ECO:0000256" key="1">
    <source>
        <dbReference type="SAM" id="SignalP"/>
    </source>
</evidence>
<reference evidence="2 3" key="1">
    <citation type="submission" date="2018-09" db="EMBL/GenBank/DDBJ databases">
        <title>Hymenobacter medium sp. nov., isolated from R2A medium.</title>
        <authorList>
            <person name="Yingchao G."/>
        </authorList>
    </citation>
    <scope>NUCLEOTIDE SEQUENCE [LARGE SCALE GENOMIC DNA]</scope>
    <source>
        <strain evidence="3">sh-6</strain>
    </source>
</reference>
<name>A0A3B7R546_9BACT</name>
<keyword evidence="1" id="KW-0732">Signal</keyword>
<dbReference type="KEGG" id="hyh:D3Y59_04300"/>
<gene>
    <name evidence="2" type="ORF">D3Y59_04300</name>
</gene>
<dbReference type="InterPro" id="IPR023614">
    <property type="entry name" value="Porin_dom_sf"/>
</dbReference>
<dbReference type="RefSeq" id="WP_119443934.1">
    <property type="nucleotide sequence ID" value="NZ_CP032317.1"/>
</dbReference>
<dbReference type="Pfam" id="PF07642">
    <property type="entry name" value="BBP2"/>
    <property type="match status" value="1"/>
</dbReference>
<keyword evidence="3" id="KW-1185">Reference proteome</keyword>
<evidence type="ECO:0000313" key="2">
    <source>
        <dbReference type="EMBL" id="AYA36349.1"/>
    </source>
</evidence>
<evidence type="ECO:0000313" key="3">
    <source>
        <dbReference type="Proteomes" id="UP000262802"/>
    </source>
</evidence>
<dbReference type="Gene3D" id="2.40.160.10">
    <property type="entry name" value="Porin"/>
    <property type="match status" value="1"/>
</dbReference>
<feature type="chain" id="PRO_5017708016" evidence="1">
    <location>
        <begin position="21"/>
        <end position="368"/>
    </location>
</feature>
<dbReference type="EMBL" id="CP032317">
    <property type="protein sequence ID" value="AYA36349.1"/>
    <property type="molecule type" value="Genomic_DNA"/>
</dbReference>
<accession>A0A3B7R546</accession>
<sequence length="368" mass="40811">MRKTVPWLLLGLVLPGLACAQGQAEVVAPDSASAPANPLTWFGYADAYWGYDIANRGQQRPFFVYAHNRNHEFALNNAILGARYADAHVRGAVALHAGTYVEANYAAEPQGLRHLYEAYAGFRPLPKTWLDLGIFQSHIGFESAVSKDNWTLTRSLMADNSPYYEAGARFSYEPTAKLTLVALVLNGWQNLRDNNRAKALGTQVLWKPNSKLTLNSSTFFGNEQPQDSMRRRRVFHNAYASYAATPRLAVAAVFDAGWQQRATRGGDAWFTGAAFLRYRLHSNWSATARAEFYRAARGVIIRSAAPRPGEPTVNLTGASLNCDYAPHAAVLCRLEGRVLRSAQPLFENRNQQARNYYGNLTASLAVSF</sequence>
<dbReference type="Proteomes" id="UP000262802">
    <property type="component" value="Chromosome"/>
</dbReference>
<organism evidence="2 3">
    <name type="scientific">Hymenobacter oligotrophus</name>
    <dbReference type="NCBI Taxonomy" id="2319843"/>
    <lineage>
        <taxon>Bacteria</taxon>
        <taxon>Pseudomonadati</taxon>
        <taxon>Bacteroidota</taxon>
        <taxon>Cytophagia</taxon>
        <taxon>Cytophagales</taxon>
        <taxon>Hymenobacteraceae</taxon>
        <taxon>Hymenobacter</taxon>
    </lineage>
</organism>
<proteinExistence type="predicted"/>
<feature type="signal peptide" evidence="1">
    <location>
        <begin position="1"/>
        <end position="20"/>
    </location>
</feature>
<dbReference type="OrthoDB" id="103154at2"/>